<feature type="compositionally biased region" description="Basic and acidic residues" evidence="1">
    <location>
        <begin position="123"/>
        <end position="132"/>
    </location>
</feature>
<reference evidence="3" key="1">
    <citation type="submission" date="2020-12" db="EMBL/GenBank/DDBJ databases">
        <title>WGS assembly of Carya illinoinensis cv. Pawnee.</title>
        <authorList>
            <person name="Platts A."/>
            <person name="Shu S."/>
            <person name="Wright S."/>
            <person name="Barry K."/>
            <person name="Edger P."/>
            <person name="Pires J.C."/>
            <person name="Schmutz J."/>
        </authorList>
    </citation>
    <scope>NUCLEOTIDE SEQUENCE</scope>
    <source>
        <tissue evidence="3">Leaf</tissue>
    </source>
</reference>
<proteinExistence type="predicted"/>
<dbReference type="Proteomes" id="UP000811246">
    <property type="component" value="Chromosome 2"/>
</dbReference>
<feature type="compositionally biased region" description="Polar residues" evidence="1">
    <location>
        <begin position="75"/>
        <end position="86"/>
    </location>
</feature>
<evidence type="ECO:0000313" key="3">
    <source>
        <dbReference type="EMBL" id="KAG6664169.1"/>
    </source>
</evidence>
<protein>
    <submittedName>
        <fullName evidence="3">Uncharacterized protein</fullName>
    </submittedName>
</protein>
<organism evidence="3 5">
    <name type="scientific">Carya illinoinensis</name>
    <name type="common">Pecan</name>
    <dbReference type="NCBI Taxonomy" id="32201"/>
    <lineage>
        <taxon>Eukaryota</taxon>
        <taxon>Viridiplantae</taxon>
        <taxon>Streptophyta</taxon>
        <taxon>Embryophyta</taxon>
        <taxon>Tracheophyta</taxon>
        <taxon>Spermatophyta</taxon>
        <taxon>Magnoliopsida</taxon>
        <taxon>eudicotyledons</taxon>
        <taxon>Gunneridae</taxon>
        <taxon>Pentapetalae</taxon>
        <taxon>rosids</taxon>
        <taxon>fabids</taxon>
        <taxon>Fagales</taxon>
        <taxon>Juglandaceae</taxon>
        <taxon>Carya</taxon>
    </lineage>
</organism>
<feature type="compositionally biased region" description="Polar residues" evidence="1">
    <location>
        <begin position="50"/>
        <end position="68"/>
    </location>
</feature>
<keyword evidence="2" id="KW-0732">Signal</keyword>
<comment type="caution">
    <text evidence="3">The sequence shown here is derived from an EMBL/GenBank/DDBJ whole genome shotgun (WGS) entry which is preliminary data.</text>
</comment>
<dbReference type="AlphaFoldDB" id="A0A8T1RC48"/>
<gene>
    <name evidence="3" type="ORF">CIPAW_02G073800</name>
    <name evidence="4" type="ORF">I3842_02G072600</name>
</gene>
<feature type="signal peptide" evidence="2">
    <location>
        <begin position="1"/>
        <end position="27"/>
    </location>
</feature>
<name>A0A8T1RC48_CARIL</name>
<feature type="compositionally biased region" description="Polar residues" evidence="1">
    <location>
        <begin position="107"/>
        <end position="121"/>
    </location>
</feature>
<evidence type="ECO:0000256" key="2">
    <source>
        <dbReference type="SAM" id="SignalP"/>
    </source>
</evidence>
<evidence type="ECO:0000313" key="4">
    <source>
        <dbReference type="EMBL" id="KAG6726272.1"/>
    </source>
</evidence>
<reference evidence="4" key="2">
    <citation type="submission" date="2021-01" db="EMBL/GenBank/DDBJ databases">
        <authorList>
            <person name="Lovell J.T."/>
            <person name="Bentley N."/>
            <person name="Bhattarai G."/>
            <person name="Jenkins J.W."/>
            <person name="Sreedasyam A."/>
            <person name="Alarcon Y."/>
            <person name="Bock C."/>
            <person name="Boston L."/>
            <person name="Carlson J."/>
            <person name="Cervantes K."/>
            <person name="Clermont K."/>
            <person name="Krom N."/>
            <person name="Kubenka K."/>
            <person name="Mamidi S."/>
            <person name="Mattison C."/>
            <person name="Monteros M."/>
            <person name="Pisani C."/>
            <person name="Plott C."/>
            <person name="Rajasekar S."/>
            <person name="Rhein H.S."/>
            <person name="Rohla C."/>
            <person name="Song M."/>
            <person name="Hilaire R.S."/>
            <person name="Shu S."/>
            <person name="Wells L."/>
            <person name="Wang X."/>
            <person name="Webber J."/>
            <person name="Heerema R.J."/>
            <person name="Klein P."/>
            <person name="Conner P."/>
            <person name="Grauke L."/>
            <person name="Grimwood J."/>
            <person name="Schmutz J."/>
            <person name="Randall J.J."/>
        </authorList>
    </citation>
    <scope>NUCLEOTIDE SEQUENCE</scope>
    <source>
        <tissue evidence="4">Leaf</tissue>
    </source>
</reference>
<feature type="chain" id="PRO_5035735083" evidence="2">
    <location>
        <begin position="28"/>
        <end position="144"/>
    </location>
</feature>
<sequence length="144" mass="15591">MKALVFHVLIFVAIILLIFASLQTANAERALPVVLKEISRQKPNRRLLTAASTTALPDQTGNAGANSSTKDETSNNDSAVNTETGTADNEDEEEEEPNPAYKKNGSVPPSSTESSRRNGNCNAREDRDERHAKASKTICIVIPK</sequence>
<keyword evidence="5" id="KW-1185">Reference proteome</keyword>
<dbReference type="Proteomes" id="UP000811609">
    <property type="component" value="Chromosome 2"/>
</dbReference>
<accession>A0A8T1RC48</accession>
<dbReference type="EMBL" id="CM031826">
    <property type="protein sequence ID" value="KAG6726272.1"/>
    <property type="molecule type" value="Genomic_DNA"/>
</dbReference>
<dbReference type="EMBL" id="CM031810">
    <property type="protein sequence ID" value="KAG6664169.1"/>
    <property type="molecule type" value="Genomic_DNA"/>
</dbReference>
<evidence type="ECO:0000256" key="1">
    <source>
        <dbReference type="SAM" id="MobiDB-lite"/>
    </source>
</evidence>
<feature type="region of interest" description="Disordered" evidence="1">
    <location>
        <begin position="42"/>
        <end position="144"/>
    </location>
</feature>
<evidence type="ECO:0000313" key="5">
    <source>
        <dbReference type="Proteomes" id="UP000811609"/>
    </source>
</evidence>
<feature type="compositionally biased region" description="Acidic residues" evidence="1">
    <location>
        <begin position="88"/>
        <end position="97"/>
    </location>
</feature>